<sequence>MKVSVYALLLAATSAIAVPAAVKRDGQFTVTNLKARNALDNTMSFTLDDATPDGKLKRVHCNMIWPSNSAPDQNAACGPDSEYLLKFPDGFTGIGHFTLAIERVDSHPIGGRVYLDENDGKWNCVENPEPQVAKDCQYAGSYTIPL</sequence>
<evidence type="ECO:0000256" key="1">
    <source>
        <dbReference type="SAM" id="SignalP"/>
    </source>
</evidence>
<evidence type="ECO:0008006" key="4">
    <source>
        <dbReference type="Google" id="ProtNLM"/>
    </source>
</evidence>
<dbReference type="AlphaFoldDB" id="A0A0H1BL83"/>
<name>A0A0H1BL83_9EURO</name>
<protein>
    <recommendedName>
        <fullName evidence="4">AA1-like domain-containing protein</fullName>
    </recommendedName>
</protein>
<comment type="caution">
    <text evidence="2">The sequence shown here is derived from an EMBL/GenBank/DDBJ whole genome shotgun (WGS) entry which is preliminary data.</text>
</comment>
<reference evidence="3" key="1">
    <citation type="journal article" date="2015" name="PLoS Genet.">
        <title>The dynamic genome and transcriptome of the human fungal pathogen Blastomyces and close relative Emmonsia.</title>
        <authorList>
            <person name="Munoz J.F."/>
            <person name="Gauthier G.M."/>
            <person name="Desjardins C.A."/>
            <person name="Gallo J.E."/>
            <person name="Holder J."/>
            <person name="Sullivan T.D."/>
            <person name="Marty A.J."/>
            <person name="Carmen J.C."/>
            <person name="Chen Z."/>
            <person name="Ding L."/>
            <person name="Gujja S."/>
            <person name="Magrini V."/>
            <person name="Misas E."/>
            <person name="Mitreva M."/>
            <person name="Priest M."/>
            <person name="Saif S."/>
            <person name="Whiston E.A."/>
            <person name="Young S."/>
            <person name="Zeng Q."/>
            <person name="Goldman W.E."/>
            <person name="Mardis E.R."/>
            <person name="Taylor J.W."/>
            <person name="McEwen J.G."/>
            <person name="Clay O.K."/>
            <person name="Klein B.S."/>
            <person name="Cuomo C.A."/>
        </authorList>
    </citation>
    <scope>NUCLEOTIDE SEQUENCE [LARGE SCALE GENOMIC DNA]</scope>
    <source>
        <strain evidence="3">UAMH 139</strain>
    </source>
</reference>
<accession>A0A0H1BL83</accession>
<evidence type="ECO:0000313" key="3">
    <source>
        <dbReference type="Proteomes" id="UP000053573"/>
    </source>
</evidence>
<dbReference type="OrthoDB" id="4416590at2759"/>
<organism evidence="2 3">
    <name type="scientific">Blastomyces silverae</name>
    <dbReference type="NCBI Taxonomy" id="2060906"/>
    <lineage>
        <taxon>Eukaryota</taxon>
        <taxon>Fungi</taxon>
        <taxon>Dikarya</taxon>
        <taxon>Ascomycota</taxon>
        <taxon>Pezizomycotina</taxon>
        <taxon>Eurotiomycetes</taxon>
        <taxon>Eurotiomycetidae</taxon>
        <taxon>Onygenales</taxon>
        <taxon>Ajellomycetaceae</taxon>
        <taxon>Blastomyces</taxon>
    </lineage>
</organism>
<keyword evidence="3" id="KW-1185">Reference proteome</keyword>
<proteinExistence type="predicted"/>
<feature type="signal peptide" evidence="1">
    <location>
        <begin position="1"/>
        <end position="17"/>
    </location>
</feature>
<evidence type="ECO:0000313" key="2">
    <source>
        <dbReference type="EMBL" id="KLJ11888.1"/>
    </source>
</evidence>
<dbReference type="Proteomes" id="UP000053573">
    <property type="component" value="Unassembled WGS sequence"/>
</dbReference>
<gene>
    <name evidence="2" type="ORF">EMPG_12981</name>
</gene>
<keyword evidence="1" id="KW-0732">Signal</keyword>
<feature type="chain" id="PRO_5005199403" description="AA1-like domain-containing protein" evidence="1">
    <location>
        <begin position="18"/>
        <end position="146"/>
    </location>
</feature>
<dbReference type="EMBL" id="LDEV01001299">
    <property type="protein sequence ID" value="KLJ11888.1"/>
    <property type="molecule type" value="Genomic_DNA"/>
</dbReference>